<dbReference type="GO" id="GO:0006360">
    <property type="term" value="P:transcription by RNA polymerase I"/>
    <property type="evidence" value="ECO:0007669"/>
    <property type="project" value="InterPro"/>
</dbReference>
<reference evidence="1" key="2">
    <citation type="submission" date="2019-06" db="EMBL/GenBank/DDBJ databases">
        <title>Genomics analysis of Aphanomyces spp. identifies a new class of oomycete effector associated with host adaptation.</title>
        <authorList>
            <person name="Gaulin E."/>
        </authorList>
    </citation>
    <scope>NUCLEOTIDE SEQUENCE</scope>
    <source>
        <strain evidence="1">CBS 578.67</strain>
    </source>
</reference>
<protein>
    <submittedName>
        <fullName evidence="2">Aste57867_22106 protein</fullName>
    </submittedName>
</protein>
<dbReference type="OrthoDB" id="77293at2759"/>
<dbReference type="GO" id="GO:0000120">
    <property type="term" value="C:RNA polymerase I transcription regulator complex"/>
    <property type="evidence" value="ECO:0007669"/>
    <property type="project" value="InterPro"/>
</dbReference>
<reference evidence="2 3" key="1">
    <citation type="submission" date="2019-03" db="EMBL/GenBank/DDBJ databases">
        <authorList>
            <person name="Gaulin E."/>
            <person name="Dumas B."/>
        </authorList>
    </citation>
    <scope>NUCLEOTIDE SEQUENCE [LARGE SCALE GENOMIC DNA]</scope>
    <source>
        <strain evidence="2">CBS 568.67</strain>
    </source>
</reference>
<dbReference type="EMBL" id="CAADRA010007041">
    <property type="protein sequence ID" value="VFT98774.1"/>
    <property type="molecule type" value="Genomic_DNA"/>
</dbReference>
<dbReference type="InterPro" id="IPR011990">
    <property type="entry name" value="TPR-like_helical_dom_sf"/>
</dbReference>
<gene>
    <name evidence="2" type="primary">Aste57867_22106</name>
    <name evidence="1" type="ORF">As57867_022037</name>
    <name evidence="2" type="ORF">ASTE57867_22106</name>
</gene>
<dbReference type="Proteomes" id="UP000332933">
    <property type="component" value="Unassembled WGS sequence"/>
</dbReference>
<dbReference type="EMBL" id="VJMH01007015">
    <property type="protein sequence ID" value="KAF0686141.1"/>
    <property type="molecule type" value="Genomic_DNA"/>
</dbReference>
<organism evidence="2 3">
    <name type="scientific">Aphanomyces stellatus</name>
    <dbReference type="NCBI Taxonomy" id="120398"/>
    <lineage>
        <taxon>Eukaryota</taxon>
        <taxon>Sar</taxon>
        <taxon>Stramenopiles</taxon>
        <taxon>Oomycota</taxon>
        <taxon>Saprolegniomycetes</taxon>
        <taxon>Saprolegniales</taxon>
        <taxon>Verrucalvaceae</taxon>
        <taxon>Aphanomyces</taxon>
    </lineage>
</organism>
<dbReference type="Pfam" id="PF14929">
    <property type="entry name" value="TAF1_subA"/>
    <property type="match status" value="1"/>
</dbReference>
<dbReference type="SUPFAM" id="SSF48452">
    <property type="entry name" value="TPR-like"/>
    <property type="match status" value="1"/>
</dbReference>
<proteinExistence type="predicted"/>
<evidence type="ECO:0000313" key="3">
    <source>
        <dbReference type="Proteomes" id="UP000332933"/>
    </source>
</evidence>
<dbReference type="AlphaFoldDB" id="A0A485LJB3"/>
<dbReference type="InterPro" id="IPR039495">
    <property type="entry name" value="TAF1A"/>
</dbReference>
<name>A0A485LJB3_9STRA</name>
<keyword evidence="3" id="KW-1185">Reference proteome</keyword>
<evidence type="ECO:0000313" key="2">
    <source>
        <dbReference type="EMBL" id="VFT98774.1"/>
    </source>
</evidence>
<evidence type="ECO:0000313" key="1">
    <source>
        <dbReference type="EMBL" id="KAF0686141.1"/>
    </source>
</evidence>
<accession>A0A485LJB3</accession>
<sequence>MAHHAFYFSRRYGFWQQQSVLGPNEAPHGLMRSVDKSLTRELNNLLPTLMNARDYRGAASILSLIYTHFLSDPAACVTTSLEILRRLPDTMPSLAEFYDTLLEWQSTDISKDVILRERFLLHLLDGNFHDAYAYYKEHMQLEILQQDIHVVAGFGMLCYWLLFHEDQDLRDKFLDGSAFASSSSSSFTSLLNAPFVVQHVVGTATLYQEALVSFRRAMTLCPESNIFVEYYVQILVMKDDLDLAADYLEHFYHVNPMEPHACRMLLQFLQHYFPESTPCHVEICIRWNELDPSASVPLQTLVTCLHQDLVAKETVVEALCRTLDHCGSPFCHRLHATTTEWAWETLADLLGPVGAPLPAEIVLCFEARRWWQRIYFVSLANITHVTALHVHKSIVAAHVLGHAAHRYLAHICAHVGTISESFDPDALRSLVTKYNLNVDQVDEPSRPSKRQKTTTAWSTAWSWRPSRGQLRMPRLMKRHQVLTSFDIHVATQVHEVGADAAPPSFRIPLPPVPVAARRSMSQQHPLQWLLATRGGRESPWHMETATVGTDAIRAATALAPDARNPVLTDTDSFALATEDELLIAPDATPLHLWTSYFYKNLPVPPRRDAQHLIKVMRGKNAFAPRRVPARFLWWIQEYMQATGDRAVPDECLAVLEAKWRTFGGRCRGMPPADVVTRVMEHFKRNPAIAPASIVAQFRAYVDRGKYFSMRALCHGFYARLRERRPSNLPFFSVVAALANQWLRDGLPLRLRDVSCFPPHVPTPCADLLEASSVDEATFLANDANRRYLSSIRTWLLEASPIADAALVALLRMHFDTSDPDFPSSPAVVLAMIEYVRVQLHAEFGDAPSHEDSIYYALPRPYATPVYRQYLEEAVLRQGEPGQTRAAAGFPEVSLVMLDKSQLPPSDEHVPSVHKLYKWWKEATDDHLVAGMGLGVVVPEKKPRKKASPIDGQAKTTTVVAIEPIVPENLPQMPELDPEMEIFPI</sequence>